<proteinExistence type="predicted"/>
<keyword evidence="2" id="KW-1185">Reference proteome</keyword>
<gene>
    <name evidence="1" type="ORF">CCMP2556_LOCUS41985</name>
</gene>
<evidence type="ECO:0008006" key="3">
    <source>
        <dbReference type="Google" id="ProtNLM"/>
    </source>
</evidence>
<dbReference type="InterPro" id="IPR029071">
    <property type="entry name" value="Ubiquitin-like_domsf"/>
</dbReference>
<reference evidence="1 2" key="1">
    <citation type="submission" date="2024-02" db="EMBL/GenBank/DDBJ databases">
        <authorList>
            <person name="Chen Y."/>
            <person name="Shah S."/>
            <person name="Dougan E. K."/>
            <person name="Thang M."/>
            <person name="Chan C."/>
        </authorList>
    </citation>
    <scope>NUCLEOTIDE SEQUENCE [LARGE SCALE GENOMIC DNA]</scope>
</reference>
<accession>A0ABP0QEN1</accession>
<dbReference type="Gene3D" id="2.130.10.30">
    <property type="entry name" value="Regulator of chromosome condensation 1/beta-lactamase-inhibitor protein II"/>
    <property type="match status" value="1"/>
</dbReference>
<dbReference type="Proteomes" id="UP001642484">
    <property type="component" value="Unassembled WGS sequence"/>
</dbReference>
<sequence>MLKFRLHDAEPASAPSKPRIEAVLLRVGGVVIRCHRDNQRGVLHLPLEAVGDIGSVSLAPPLPMASYGPLRWRVTRKSRAPALYGAATETAEVEHGGTRAAIDRALKSLSQISLTVLLPSGQGHSISIAKDSTLSDLKVAVQEALGRGFLRLVTADGHFLDPKSNLPLHMAGIHNGDSVTAIAQSPGITATKAAFALWCCNSGVVTWGDTEWGADSRTVQDQLRNVQQISSTDEAFAALCTDGSVVTWGDPELGGDSSEVSTLRR</sequence>
<dbReference type="SUPFAM" id="SSF50985">
    <property type="entry name" value="RCC1/BLIP-II"/>
    <property type="match status" value="1"/>
</dbReference>
<evidence type="ECO:0000313" key="1">
    <source>
        <dbReference type="EMBL" id="CAK9086697.1"/>
    </source>
</evidence>
<dbReference type="EMBL" id="CAXAMN010024439">
    <property type="protein sequence ID" value="CAK9086697.1"/>
    <property type="molecule type" value="Genomic_DNA"/>
</dbReference>
<protein>
    <recommendedName>
        <fullName evidence="3">Ubiquitin-like domain-containing protein</fullName>
    </recommendedName>
</protein>
<dbReference type="SUPFAM" id="SSF54236">
    <property type="entry name" value="Ubiquitin-like"/>
    <property type="match status" value="1"/>
</dbReference>
<comment type="caution">
    <text evidence="1">The sequence shown here is derived from an EMBL/GenBank/DDBJ whole genome shotgun (WGS) entry which is preliminary data.</text>
</comment>
<dbReference type="InterPro" id="IPR009091">
    <property type="entry name" value="RCC1/BLIP-II"/>
</dbReference>
<dbReference type="CDD" id="cd17039">
    <property type="entry name" value="Ubl_ubiquitin_like"/>
    <property type="match status" value="1"/>
</dbReference>
<name>A0ABP0QEN1_9DINO</name>
<evidence type="ECO:0000313" key="2">
    <source>
        <dbReference type="Proteomes" id="UP001642484"/>
    </source>
</evidence>
<organism evidence="1 2">
    <name type="scientific">Durusdinium trenchii</name>
    <dbReference type="NCBI Taxonomy" id="1381693"/>
    <lineage>
        <taxon>Eukaryota</taxon>
        <taxon>Sar</taxon>
        <taxon>Alveolata</taxon>
        <taxon>Dinophyceae</taxon>
        <taxon>Suessiales</taxon>
        <taxon>Symbiodiniaceae</taxon>
        <taxon>Durusdinium</taxon>
    </lineage>
</organism>